<keyword evidence="3" id="KW-1185">Reference proteome</keyword>
<accession>A0A9X2MB65</accession>
<evidence type="ECO:0000313" key="2">
    <source>
        <dbReference type="EMBL" id="MCR1823164.1"/>
    </source>
</evidence>
<sequence length="379" mass="43520">MNKKDFSNLEDQIMSTVSNALKAIDIANLKRDINDKTEETINQFRSKFDEYSEKYIGLNKKSKNDISKYISKRPAGSISGILCIVFGASGSIIYGSSVALFLIANSLFSGFIVGSQVVLGVLVLFFVGSVALLLKGINLRKRVKRFKKYVRFIDDNSYFLIEDLARFAKEKKSFVLKDLRKMIDLGMFLEGHIDEEKTYFMLNDEVYGDYLNLKKEQIAKESNKEKLKEEINNSGKEEIESTIKIGRNYIEQIKTVRNELYREEIAIKLDKLVNIGDQILNYVEKNPKKTQEVNKFVNHYLPITIKLINSYKELNNQVVQGDNIKNAKIEIEKSVDLINNAFENLLDDLYEDVVLDISTDISVLKTLFKQEGLSEEDFK</sequence>
<organism evidence="2 3">
    <name type="scientific">Terrisporobacter muris</name>
    <dbReference type="NCBI Taxonomy" id="2963284"/>
    <lineage>
        <taxon>Bacteria</taxon>
        <taxon>Bacillati</taxon>
        <taxon>Bacillota</taxon>
        <taxon>Clostridia</taxon>
        <taxon>Peptostreptococcales</taxon>
        <taxon>Peptostreptococcaceae</taxon>
        <taxon>Terrisporobacter</taxon>
    </lineage>
</organism>
<protein>
    <submittedName>
        <fullName evidence="2">5-bromo-4-chloroindolyl phosphate hydrolysis family protein</fullName>
    </submittedName>
</protein>
<reference evidence="2" key="1">
    <citation type="submission" date="2022-07" db="EMBL/GenBank/DDBJ databases">
        <title>Enhanced cultured diversity of the mouse gut microbiota enables custom-made synthetic communities.</title>
        <authorList>
            <person name="Afrizal A."/>
        </authorList>
    </citation>
    <scope>NUCLEOTIDE SEQUENCE</scope>
    <source>
        <strain evidence="2">DSM 29186</strain>
    </source>
</reference>
<keyword evidence="1" id="KW-0472">Membrane</keyword>
<gene>
    <name evidence="2" type="ORF">NSA58_10235</name>
</gene>
<evidence type="ECO:0000313" key="3">
    <source>
        <dbReference type="Proteomes" id="UP001140817"/>
    </source>
</evidence>
<dbReference type="Pfam" id="PF10112">
    <property type="entry name" value="Halogen_Hydrol"/>
    <property type="match status" value="1"/>
</dbReference>
<name>A0A9X2MB65_9FIRM</name>
<dbReference type="AlphaFoldDB" id="A0A9X2MB65"/>
<dbReference type="EMBL" id="JANKBY010000113">
    <property type="protein sequence ID" value="MCR1823164.1"/>
    <property type="molecule type" value="Genomic_DNA"/>
</dbReference>
<keyword evidence="1" id="KW-0812">Transmembrane</keyword>
<feature type="transmembrane region" description="Helical" evidence="1">
    <location>
        <begin position="78"/>
        <end position="104"/>
    </location>
</feature>
<evidence type="ECO:0000256" key="1">
    <source>
        <dbReference type="SAM" id="Phobius"/>
    </source>
</evidence>
<keyword evidence="1" id="KW-1133">Transmembrane helix</keyword>
<feature type="transmembrane region" description="Helical" evidence="1">
    <location>
        <begin position="110"/>
        <end position="134"/>
    </location>
</feature>
<dbReference type="Proteomes" id="UP001140817">
    <property type="component" value="Unassembled WGS sequence"/>
</dbReference>
<proteinExistence type="predicted"/>
<comment type="caution">
    <text evidence="2">The sequence shown here is derived from an EMBL/GenBank/DDBJ whole genome shotgun (WGS) entry which is preliminary data.</text>
</comment>
<dbReference type="RefSeq" id="WP_074429291.1">
    <property type="nucleotide sequence ID" value="NZ_JANKBY010000113.1"/>
</dbReference>
<dbReference type="InterPro" id="IPR018770">
    <property type="entry name" value="ChloroindolylP_hydrolase"/>
</dbReference>